<keyword evidence="3" id="KW-1185">Reference proteome</keyword>
<dbReference type="GO" id="GO:0005524">
    <property type="term" value="F:ATP binding"/>
    <property type="evidence" value="ECO:0007669"/>
    <property type="project" value="UniProtKB-KW"/>
</dbReference>
<reference evidence="2 3" key="1">
    <citation type="journal article" date="2021" name="Nat. Commun.">
        <title>Isolation of a member of the candidate phylum Atribacteria reveals a unique cell membrane structure.</title>
        <authorList>
            <person name="Taiki K."/>
            <person name="Nobu M.K."/>
            <person name="Kusada H."/>
            <person name="Meng X.-Y."/>
            <person name="Hosoki N."/>
            <person name="Uematsu K."/>
            <person name="Yoshioka H."/>
            <person name="Kamagata Y."/>
            <person name="Tamaki H."/>
        </authorList>
    </citation>
    <scope>NUCLEOTIDE SEQUENCE [LARGE SCALE GENOMIC DNA]</scope>
    <source>
        <strain evidence="2 3">RT761</strain>
    </source>
</reference>
<name>A0A7T1ALA7_ATRLM</name>
<dbReference type="Gene3D" id="3.40.50.300">
    <property type="entry name" value="P-loop containing nucleotide triphosphate hydrolases"/>
    <property type="match status" value="1"/>
</dbReference>
<dbReference type="Proteomes" id="UP000594463">
    <property type="component" value="Chromosome"/>
</dbReference>
<sequence length="132" mass="15166">MGQSVYFTSLSRLLQDLKRAYEENRFDKRLSIHIRPRLFIIDEVGYLPLDRLEATLLFQLISGRYEKGSIIITSYKSFGEWGEVMGDPILATALLDRLLHHAQVINIRGNSYRLKDRIKAGIYGAPNLHSSD</sequence>
<evidence type="ECO:0000313" key="3">
    <source>
        <dbReference type="Proteomes" id="UP000594463"/>
    </source>
</evidence>
<dbReference type="EMBL" id="CP065383">
    <property type="protein sequence ID" value="QPM68002.1"/>
    <property type="molecule type" value="Genomic_DNA"/>
</dbReference>
<keyword evidence="2" id="KW-0547">Nucleotide-binding</keyword>
<organism evidence="2 3">
    <name type="scientific">Atribacter laminatus</name>
    <dbReference type="NCBI Taxonomy" id="2847778"/>
    <lineage>
        <taxon>Bacteria</taxon>
        <taxon>Pseudomonadati</taxon>
        <taxon>Atribacterota</taxon>
        <taxon>Atribacteria</taxon>
        <taxon>Atribacterales</taxon>
        <taxon>Atribacteraceae</taxon>
        <taxon>Atribacter</taxon>
    </lineage>
</organism>
<dbReference type="Pfam" id="PF01695">
    <property type="entry name" value="IstB_IS21"/>
    <property type="match status" value="1"/>
</dbReference>
<dbReference type="InterPro" id="IPR002611">
    <property type="entry name" value="IstB_ATP-bd"/>
</dbReference>
<evidence type="ECO:0000313" key="2">
    <source>
        <dbReference type="EMBL" id="QPM68002.1"/>
    </source>
</evidence>
<dbReference type="InterPro" id="IPR027417">
    <property type="entry name" value="P-loop_NTPase"/>
</dbReference>
<feature type="domain" description="IstB-like ATP-binding" evidence="1">
    <location>
        <begin position="2"/>
        <end position="120"/>
    </location>
</feature>
<accession>A0A7T1ALA7</accession>
<dbReference type="KEGG" id="alam:RT761_01216"/>
<protein>
    <submittedName>
        <fullName evidence="2">Insertion sequence IS5376 putative ATP-binding protein</fullName>
    </submittedName>
</protein>
<gene>
    <name evidence="2" type="ORF">RT761_01216</name>
</gene>
<proteinExistence type="predicted"/>
<dbReference type="SUPFAM" id="SSF52540">
    <property type="entry name" value="P-loop containing nucleoside triphosphate hydrolases"/>
    <property type="match status" value="1"/>
</dbReference>
<dbReference type="AlphaFoldDB" id="A0A7T1ALA7"/>
<evidence type="ECO:0000259" key="1">
    <source>
        <dbReference type="Pfam" id="PF01695"/>
    </source>
</evidence>
<keyword evidence="2" id="KW-0067">ATP-binding</keyword>